<dbReference type="InterPro" id="IPR011344">
    <property type="entry name" value="ssDNA-bd"/>
</dbReference>
<dbReference type="GO" id="GO:0006264">
    <property type="term" value="P:mitochondrial DNA replication"/>
    <property type="evidence" value="ECO:0007669"/>
    <property type="project" value="TreeGrafter"/>
</dbReference>
<dbReference type="PROSITE" id="PS50935">
    <property type="entry name" value="SSB"/>
    <property type="match status" value="1"/>
</dbReference>
<dbReference type="SUPFAM" id="SSF50249">
    <property type="entry name" value="Nucleic acid-binding proteins"/>
    <property type="match status" value="1"/>
</dbReference>
<dbReference type="GO" id="GO:0003697">
    <property type="term" value="F:single-stranded DNA binding"/>
    <property type="evidence" value="ECO:0007669"/>
    <property type="project" value="InterPro"/>
</dbReference>
<dbReference type="Proteomes" id="UP001182556">
    <property type="component" value="Unassembled WGS sequence"/>
</dbReference>
<dbReference type="Gene3D" id="2.40.50.140">
    <property type="entry name" value="Nucleic acid-binding proteins"/>
    <property type="match status" value="1"/>
</dbReference>
<dbReference type="PANTHER" id="PTHR10302">
    <property type="entry name" value="SINGLE-STRANDED DNA-BINDING PROTEIN"/>
    <property type="match status" value="1"/>
</dbReference>
<dbReference type="InterPro" id="IPR012340">
    <property type="entry name" value="NA-bd_OB-fold"/>
</dbReference>
<evidence type="ECO:0000256" key="1">
    <source>
        <dbReference type="ARBA" id="ARBA00023125"/>
    </source>
</evidence>
<evidence type="ECO:0000256" key="2">
    <source>
        <dbReference type="PROSITE-ProRule" id="PRU00252"/>
    </source>
</evidence>
<protein>
    <recommendedName>
        <fullName evidence="6">Nucleic acid-binding protein</fullName>
    </recommendedName>
</protein>
<name>A0AAD9L991_PAPLA</name>
<accession>A0AAD9L991</accession>
<organism evidence="4 5">
    <name type="scientific">Papiliotrema laurentii</name>
    <name type="common">Cryptococcus laurentii</name>
    <dbReference type="NCBI Taxonomy" id="5418"/>
    <lineage>
        <taxon>Eukaryota</taxon>
        <taxon>Fungi</taxon>
        <taxon>Dikarya</taxon>
        <taxon>Basidiomycota</taxon>
        <taxon>Agaricomycotina</taxon>
        <taxon>Tremellomycetes</taxon>
        <taxon>Tremellales</taxon>
        <taxon>Rhynchogastremaceae</taxon>
        <taxon>Papiliotrema</taxon>
    </lineage>
</organism>
<keyword evidence="5" id="KW-1185">Reference proteome</keyword>
<evidence type="ECO:0000313" key="4">
    <source>
        <dbReference type="EMBL" id="KAK1927890.1"/>
    </source>
</evidence>
<comment type="caution">
    <text evidence="4">The sequence shown here is derived from an EMBL/GenBank/DDBJ whole genome shotgun (WGS) entry which is preliminary data.</text>
</comment>
<dbReference type="InterPro" id="IPR000424">
    <property type="entry name" value="Primosome_PriB/ssb"/>
</dbReference>
<keyword evidence="1 2" id="KW-0238">DNA-binding</keyword>
<feature type="compositionally biased region" description="Basic and acidic residues" evidence="3">
    <location>
        <begin position="108"/>
        <end position="124"/>
    </location>
</feature>
<feature type="region of interest" description="Disordered" evidence="3">
    <location>
        <begin position="108"/>
        <end position="147"/>
    </location>
</feature>
<evidence type="ECO:0008006" key="6">
    <source>
        <dbReference type="Google" id="ProtNLM"/>
    </source>
</evidence>
<dbReference type="AlphaFoldDB" id="A0AAD9L991"/>
<dbReference type="PANTHER" id="PTHR10302:SF0">
    <property type="entry name" value="SINGLE-STRANDED DNA-BINDING PROTEIN, MITOCHONDRIAL"/>
    <property type="match status" value="1"/>
</dbReference>
<proteinExistence type="predicted"/>
<dbReference type="Pfam" id="PF00436">
    <property type="entry name" value="SSB"/>
    <property type="match status" value="1"/>
</dbReference>
<dbReference type="EMBL" id="JAODAN010000001">
    <property type="protein sequence ID" value="KAK1927890.1"/>
    <property type="molecule type" value="Genomic_DNA"/>
</dbReference>
<dbReference type="CDD" id="cd04496">
    <property type="entry name" value="SSB_OBF"/>
    <property type="match status" value="1"/>
</dbReference>
<evidence type="ECO:0000256" key="3">
    <source>
        <dbReference type="SAM" id="MobiDB-lite"/>
    </source>
</evidence>
<evidence type="ECO:0000313" key="5">
    <source>
        <dbReference type="Proteomes" id="UP001182556"/>
    </source>
</evidence>
<reference evidence="4" key="1">
    <citation type="submission" date="2023-02" db="EMBL/GenBank/DDBJ databases">
        <title>Identification and recombinant expression of a fungal hydrolase from Papiliotrema laurentii that hydrolyzes apple cutin and clears colloidal polyester polyurethane.</title>
        <authorList>
            <consortium name="DOE Joint Genome Institute"/>
            <person name="Roman V.A."/>
            <person name="Bojanowski C."/>
            <person name="Crable B.R."/>
            <person name="Wagner D.N."/>
            <person name="Hung C.S."/>
            <person name="Nadeau L.J."/>
            <person name="Schratz L."/>
            <person name="Haridas S."/>
            <person name="Pangilinan J."/>
            <person name="Lipzen A."/>
            <person name="Na H."/>
            <person name="Yan M."/>
            <person name="Ng V."/>
            <person name="Grigoriev I.V."/>
            <person name="Spatafora J.W."/>
            <person name="Barlow D."/>
            <person name="Biffinger J."/>
            <person name="Kelley-Loughnane N."/>
            <person name="Varaljay V.A."/>
            <person name="Crookes-Goodson W.J."/>
        </authorList>
    </citation>
    <scope>NUCLEOTIDE SEQUENCE</scope>
    <source>
        <strain evidence="4">5307AH</strain>
    </source>
</reference>
<sequence>MYSAIRSAALARLLARSFSTSQPKLDVARVTLVGRLGADPVLKTTATDKPYYTYAVATNGPAIKGPDGKYTDGHTSWHTVFSFNEGQHPTLARLGKGSVVYVEADLEMRRTDSQEGERGPDRAFLRQLSLKPITRAKPESEDEASLE</sequence>
<gene>
    <name evidence="4" type="ORF">DB88DRAFT_507950</name>
</gene>
<dbReference type="GO" id="GO:0042645">
    <property type="term" value="C:mitochondrial nucleoid"/>
    <property type="evidence" value="ECO:0007669"/>
    <property type="project" value="TreeGrafter"/>
</dbReference>